<dbReference type="Proteomes" id="UP000001217">
    <property type="component" value="Chromosome II"/>
</dbReference>
<organism evidence="2 3">
    <name type="scientific">Vibrio cholerae serotype O1 (strain M66-2)</name>
    <dbReference type="NCBI Taxonomy" id="579112"/>
    <lineage>
        <taxon>Bacteria</taxon>
        <taxon>Pseudomonadati</taxon>
        <taxon>Pseudomonadota</taxon>
        <taxon>Gammaproteobacteria</taxon>
        <taxon>Vibrionales</taxon>
        <taxon>Vibrionaceae</taxon>
        <taxon>Vibrio</taxon>
    </lineage>
</organism>
<dbReference type="HOGENOM" id="CLU_030410_0_0_6"/>
<dbReference type="PROSITE" id="PS50878">
    <property type="entry name" value="RT_POL"/>
    <property type="match status" value="1"/>
</dbReference>
<gene>
    <name evidence="2" type="ordered locus">VCM66_A0334</name>
</gene>
<dbReference type="KEGG" id="vcm:VCM66_A0334"/>
<dbReference type="CDD" id="cd01646">
    <property type="entry name" value="RT_Bac_retron_I"/>
    <property type="match status" value="1"/>
</dbReference>
<dbReference type="AlphaFoldDB" id="C3LV01"/>
<accession>C3LV01</accession>
<evidence type="ECO:0000313" key="3">
    <source>
        <dbReference type="Proteomes" id="UP000001217"/>
    </source>
</evidence>
<reference evidence="2 3" key="1">
    <citation type="journal article" date="2008" name="PLoS ONE">
        <title>A recalibrated molecular clock and independent origins for the cholera pandemic clones.</title>
        <authorList>
            <person name="Feng L."/>
            <person name="Reeves P.R."/>
            <person name="Lan R."/>
            <person name="Ren Y."/>
            <person name="Gao C."/>
            <person name="Zhou Z."/>
            <person name="Ren Y."/>
            <person name="Cheng J."/>
            <person name="Wang W."/>
            <person name="Wang J."/>
            <person name="Qian W."/>
            <person name="Li D."/>
            <person name="Wang L."/>
        </authorList>
    </citation>
    <scope>NUCLEOTIDE SEQUENCE [LARGE SCALE GENOMIC DNA]</scope>
    <source>
        <strain evidence="2 3">M66-2</strain>
    </source>
</reference>
<evidence type="ECO:0000259" key="1">
    <source>
        <dbReference type="PROSITE" id="PS50878"/>
    </source>
</evidence>
<feature type="domain" description="Reverse transcriptase" evidence="1">
    <location>
        <begin position="75"/>
        <end position="323"/>
    </location>
</feature>
<evidence type="ECO:0000313" key="2">
    <source>
        <dbReference type="EMBL" id="ACP07306.1"/>
    </source>
</evidence>
<dbReference type="RefSeq" id="WP_000275416.1">
    <property type="nucleotide sequence ID" value="NC_012580.1"/>
</dbReference>
<proteinExistence type="predicted"/>
<dbReference type="Pfam" id="PF00078">
    <property type="entry name" value="RVT_1"/>
    <property type="match status" value="1"/>
</dbReference>
<sequence length="521" mass="60953">MYIGKSLVEQHFRDTEKLVRQLSKDDIANWLLSTGYFPESNILPPSFKVHDFKLQRKPYNKSIQNNKKSTDLARRQLAPISYPKSLLTNRVFAIQDPRNYHDIVFYLHDEWETVLDRLYPKNTKIFSYSMPIPVDKKNQGQMGELRSGRMIYEWIRMAESDLVIDATSYKYLAKTDITNFYSSVYTHSLAWALAGNRETAFEDKQCSNFGNKIDKLLQYANDARTNGIPVGSALSDLVAEILLAWIDEKVSKELTSLDFLAVRFKDDYRVLCNSEEDAKKVLSTISNELSKINLTLNENKTQVFIVPDGLYRPHDREYFPYSLREKSWVSFKTFEHTLLIALDIHRKYPGTGILEKFFSELLTKKKDLKVKFSKNEQQQNMQLIKFVSLLFLVKRESEKTLSHVLSLIEIVYLGNKSHRKILKPYIKNIIEKELKSASDNNSAFDVVWYIFFWRYIQLGKMRFEEFVTNDKVVSNPFVQCMLTSTDKLYSDSGIKLFRAPKDCKETSLAHRLDVFKRHERV</sequence>
<protein>
    <recommendedName>
        <fullName evidence="1">Reverse transcriptase domain-containing protein</fullName>
    </recommendedName>
</protein>
<dbReference type="InterPro" id="IPR000477">
    <property type="entry name" value="RT_dom"/>
</dbReference>
<dbReference type="EMBL" id="CP001234">
    <property type="protein sequence ID" value="ACP07306.1"/>
    <property type="molecule type" value="Genomic_DNA"/>
</dbReference>
<name>C3LV01_VIBCM</name>